<comment type="caution">
    <text evidence="1">The sequence shown here is derived from an EMBL/GenBank/DDBJ whole genome shotgun (WGS) entry which is preliminary data.</text>
</comment>
<reference evidence="1 2" key="1">
    <citation type="submission" date="2024-01" db="EMBL/GenBank/DDBJ databases">
        <title>The genomes of 5 underutilized Papilionoideae crops provide insights into root nodulation and disease resistance.</title>
        <authorList>
            <person name="Yuan L."/>
        </authorList>
    </citation>
    <scope>NUCLEOTIDE SEQUENCE [LARGE SCALE GENOMIC DNA]</scope>
    <source>
        <strain evidence="1">LY-2023</strain>
        <tissue evidence="1">Leaf</tissue>
    </source>
</reference>
<accession>A0AAN9I2H8</accession>
<protein>
    <submittedName>
        <fullName evidence="1">Uncharacterized protein</fullName>
    </submittedName>
</protein>
<dbReference type="AlphaFoldDB" id="A0AAN9I2H8"/>
<dbReference type="Proteomes" id="UP001359559">
    <property type="component" value="Unassembled WGS sequence"/>
</dbReference>
<proteinExistence type="predicted"/>
<sequence length="85" mass="9809">MTTMIPFGLKEIQKVQQSFIWGHHASNCKWHAVNWETLTLRKAHGWAIGDGRSVNFWYDIWLKRSPLHLARGLRSALASTKSDYG</sequence>
<evidence type="ECO:0000313" key="1">
    <source>
        <dbReference type="EMBL" id="KAK7265013.1"/>
    </source>
</evidence>
<dbReference type="EMBL" id="JAYKXN010000008">
    <property type="protein sequence ID" value="KAK7265013.1"/>
    <property type="molecule type" value="Genomic_DNA"/>
</dbReference>
<organism evidence="1 2">
    <name type="scientific">Clitoria ternatea</name>
    <name type="common">Butterfly pea</name>
    <dbReference type="NCBI Taxonomy" id="43366"/>
    <lineage>
        <taxon>Eukaryota</taxon>
        <taxon>Viridiplantae</taxon>
        <taxon>Streptophyta</taxon>
        <taxon>Embryophyta</taxon>
        <taxon>Tracheophyta</taxon>
        <taxon>Spermatophyta</taxon>
        <taxon>Magnoliopsida</taxon>
        <taxon>eudicotyledons</taxon>
        <taxon>Gunneridae</taxon>
        <taxon>Pentapetalae</taxon>
        <taxon>rosids</taxon>
        <taxon>fabids</taxon>
        <taxon>Fabales</taxon>
        <taxon>Fabaceae</taxon>
        <taxon>Papilionoideae</taxon>
        <taxon>50 kb inversion clade</taxon>
        <taxon>NPAAA clade</taxon>
        <taxon>indigoferoid/millettioid clade</taxon>
        <taxon>Phaseoleae</taxon>
        <taxon>Clitoria</taxon>
    </lineage>
</organism>
<keyword evidence="2" id="KW-1185">Reference proteome</keyword>
<evidence type="ECO:0000313" key="2">
    <source>
        <dbReference type="Proteomes" id="UP001359559"/>
    </source>
</evidence>
<gene>
    <name evidence="1" type="ORF">RJT34_32629</name>
</gene>
<name>A0AAN9I2H8_CLITE</name>